<comment type="caution">
    <text evidence="2">The sequence shown here is derived from an EMBL/GenBank/DDBJ whole genome shotgun (WGS) entry which is preliminary data.</text>
</comment>
<protein>
    <submittedName>
        <fullName evidence="2">Uncharacterized protein</fullName>
    </submittedName>
</protein>
<name>A0ABU5WM78_9BURK</name>
<dbReference type="RefSeq" id="WP_143328723.1">
    <property type="nucleotide sequence ID" value="NZ_JAWRKY010000005.1"/>
</dbReference>
<accession>A0ABU5WM78</accession>
<evidence type="ECO:0000313" key="3">
    <source>
        <dbReference type="Proteomes" id="UP001304467"/>
    </source>
</evidence>
<feature type="compositionally biased region" description="Low complexity" evidence="1">
    <location>
        <begin position="54"/>
        <end position="76"/>
    </location>
</feature>
<feature type="compositionally biased region" description="Basic and acidic residues" evidence="1">
    <location>
        <begin position="77"/>
        <end position="97"/>
    </location>
</feature>
<gene>
    <name evidence="2" type="ORF">SB593_11060</name>
</gene>
<feature type="region of interest" description="Disordered" evidence="1">
    <location>
        <begin position="455"/>
        <end position="481"/>
    </location>
</feature>
<feature type="region of interest" description="Disordered" evidence="1">
    <location>
        <begin position="40"/>
        <end position="143"/>
    </location>
</feature>
<proteinExistence type="predicted"/>
<reference evidence="2 3" key="1">
    <citation type="journal article" date="2023" name="Front. Microbiol.">
        <title>Genomic analyses of Burkholderia respiratory isolates indicates two evolutionarily distinct B. anthina clades.</title>
        <authorList>
            <person name="Pham A."/>
            <person name="Volmer J.G."/>
            <person name="Chambers D.C."/>
            <person name="Smith D.J."/>
            <person name="Reid D.W."/>
            <person name="Burr L."/>
            <person name="Wells T.J."/>
        </authorList>
    </citation>
    <scope>NUCLEOTIDE SEQUENCE [LARGE SCALE GENOMIC DNA]</scope>
    <source>
        <strain evidence="2 3">BCCIQ07A</strain>
    </source>
</reference>
<dbReference type="EMBL" id="JAWRLE010000013">
    <property type="protein sequence ID" value="MEB2579493.1"/>
    <property type="molecule type" value="Genomic_DNA"/>
</dbReference>
<sequence>MTNGTSRKGRRARAAAVEWAKRSAGGTGVMTAALMATAPYLGSCAPDDSGAARAPASEVPRSVPAPASSVAPPAGVRDVDERTDPPVQPRVDEEKAPHPVPPPSAFPATPFAPVRRPAIAAGLDDRPLGGPLAADSLADRPPLPNGPLPDERFDLFRPHRGGPVLSYTGAAEPLRARMLDGERLARVASPDLPPLPGVAVELAGATDSPFYADQVADALARYAAAGGAAVHDEAGAVRTASADRGDASGRGLAGEPFYADQIAYARTHPSPGGAPALTADASEGVASLVSRFPFDLSGPTRAAPPSIALSTLGGEVAYHALSERRAASVEPRSLTGLLDTLKPVLAALPKPATGAVSTVAHGGAEPAEARISDAAFASPLSPAVRVAGSARPLDGQRAAMLATSASLPELAARVASIAGQRQTLPELGARPQGGTAFASQAWRVTTRVSTRAVLGAGAGERSQPGRGARGAKNGHASEGLPTIVADTRNVLAYASRAPERPAVIDGLPSAVEMAAALVRPETSGRVSKGARASSRIARGTAHADAARDTGWRTAAMKTDGDQRYGRFRRGDPLYDNVMASVATARHRSVAIDMPPQRPYRDVATSVILASSGPSVDAEQQRAVTIGHVY</sequence>
<evidence type="ECO:0000313" key="2">
    <source>
        <dbReference type="EMBL" id="MEB2579493.1"/>
    </source>
</evidence>
<organism evidence="2 3">
    <name type="scientific">Burkholderia anthinoferrum</name>
    <dbReference type="NCBI Taxonomy" id="3090833"/>
    <lineage>
        <taxon>Bacteria</taxon>
        <taxon>Pseudomonadati</taxon>
        <taxon>Pseudomonadota</taxon>
        <taxon>Betaproteobacteria</taxon>
        <taxon>Burkholderiales</taxon>
        <taxon>Burkholderiaceae</taxon>
        <taxon>Burkholderia</taxon>
    </lineage>
</organism>
<dbReference type="Proteomes" id="UP001304467">
    <property type="component" value="Unassembled WGS sequence"/>
</dbReference>
<keyword evidence="3" id="KW-1185">Reference proteome</keyword>
<evidence type="ECO:0000256" key="1">
    <source>
        <dbReference type="SAM" id="MobiDB-lite"/>
    </source>
</evidence>